<evidence type="ECO:0000259" key="2">
    <source>
        <dbReference type="PROSITE" id="PS50894"/>
    </source>
</evidence>
<reference evidence="3 4" key="1">
    <citation type="journal article" date="2011" name="ISME J.">
        <title>Community ecology of hot spring cyanobacterial mats: predominant populations and their functional potential.</title>
        <authorList>
            <person name="Klatt C.G."/>
            <person name="Wood J.M."/>
            <person name="Rusch D.B."/>
            <person name="Bateson M.M."/>
            <person name="Hamamura N."/>
            <person name="Heidelberg J.F."/>
            <person name="Grossman A.R."/>
            <person name="Bhaya D."/>
            <person name="Cohan F.M."/>
            <person name="Kuhl M."/>
            <person name="Bryant D.A."/>
            <person name="Ward D.M."/>
        </authorList>
    </citation>
    <scope>NUCLEOTIDE SEQUENCE [LARGE SCALE GENOMIC DNA]</scope>
    <source>
        <strain evidence="3">OS</strain>
    </source>
</reference>
<keyword evidence="1" id="KW-0597">Phosphoprotein</keyword>
<dbReference type="Pfam" id="PF01627">
    <property type="entry name" value="Hpt"/>
    <property type="match status" value="1"/>
</dbReference>
<dbReference type="PROSITE" id="PS50894">
    <property type="entry name" value="HPT"/>
    <property type="match status" value="1"/>
</dbReference>
<accession>A0A395M3Y2</accession>
<feature type="modified residue" description="Phosphohistidine" evidence="1">
    <location>
        <position position="74"/>
    </location>
</feature>
<dbReference type="Proteomes" id="UP000266389">
    <property type="component" value="Unassembled WGS sequence"/>
</dbReference>
<dbReference type="AlphaFoldDB" id="A0A395M3Y2"/>
<dbReference type="InterPro" id="IPR008207">
    <property type="entry name" value="Sig_transdc_His_kin_Hpt_dom"/>
</dbReference>
<name>A0A395M3Y2_9BACT</name>
<proteinExistence type="predicted"/>
<comment type="caution">
    <text evidence="3">The sequence shown here is derived from an EMBL/GenBank/DDBJ whole genome shotgun (WGS) entry which is preliminary data.</text>
</comment>
<dbReference type="EMBL" id="PHFL01000001">
    <property type="protein sequence ID" value="RFM25495.1"/>
    <property type="molecule type" value="Genomic_DNA"/>
</dbReference>
<feature type="domain" description="HPt" evidence="2">
    <location>
        <begin position="35"/>
        <end position="128"/>
    </location>
</feature>
<dbReference type="Gene3D" id="1.20.120.160">
    <property type="entry name" value="HPT domain"/>
    <property type="match status" value="1"/>
</dbReference>
<dbReference type="GO" id="GO:0000160">
    <property type="term" value="P:phosphorelay signal transduction system"/>
    <property type="evidence" value="ECO:0007669"/>
    <property type="project" value="InterPro"/>
</dbReference>
<dbReference type="GO" id="GO:0004672">
    <property type="term" value="F:protein kinase activity"/>
    <property type="evidence" value="ECO:0007669"/>
    <property type="project" value="UniProtKB-ARBA"/>
</dbReference>
<dbReference type="SUPFAM" id="SSF47226">
    <property type="entry name" value="Histidine-containing phosphotransfer domain, HPT domain"/>
    <property type="match status" value="1"/>
</dbReference>
<dbReference type="InterPro" id="IPR036641">
    <property type="entry name" value="HPT_dom_sf"/>
</dbReference>
<evidence type="ECO:0000313" key="4">
    <source>
        <dbReference type="Proteomes" id="UP000266389"/>
    </source>
</evidence>
<evidence type="ECO:0000256" key="1">
    <source>
        <dbReference type="PROSITE-ProRule" id="PRU00110"/>
    </source>
</evidence>
<gene>
    <name evidence="3" type="ORF">D0433_00235</name>
</gene>
<evidence type="ECO:0000313" key="3">
    <source>
        <dbReference type="EMBL" id="RFM25495.1"/>
    </source>
</evidence>
<protein>
    <submittedName>
        <fullName evidence="3">Hpt domain-containing protein</fullName>
    </submittedName>
</protein>
<sequence>MPVAICALASLSKNKCCLKRFMHALPIMKKIVVRIDAELQDIVPLFLENRRADVVKLTSALNAGALAEVHFIAHNLAGTGAGYGFDEISQIGYAMCDAIRTGQLDSLPSLISRLAEYLDAVEVIYEPPK</sequence>
<organism evidence="3 4">
    <name type="scientific">Candidatus Thermochlorobacter aerophilus</name>
    <dbReference type="NCBI Taxonomy" id="1868324"/>
    <lineage>
        <taxon>Bacteria</taxon>
        <taxon>Pseudomonadati</taxon>
        <taxon>Chlorobiota</taxon>
        <taxon>Chlorobiia</taxon>
        <taxon>Chlorobiales</taxon>
        <taxon>Candidatus Thermochlorobacteriaceae</taxon>
        <taxon>Candidatus Thermochlorobacter</taxon>
    </lineage>
</organism>